<evidence type="ECO:0000256" key="1">
    <source>
        <dbReference type="SAM" id="MobiDB-lite"/>
    </source>
</evidence>
<protein>
    <recommendedName>
        <fullName evidence="5">Porin</fullName>
    </recommendedName>
</protein>
<feature type="chain" id="PRO_5014650557" description="Porin" evidence="2">
    <location>
        <begin position="21"/>
        <end position="410"/>
    </location>
</feature>
<accession>A0A2M9A564</accession>
<comment type="caution">
    <text evidence="3">The sequence shown here is derived from an EMBL/GenBank/DDBJ whole genome shotgun (WGS) entry which is preliminary data.</text>
</comment>
<gene>
    <name evidence="3" type="ORF">BGX16_0709</name>
</gene>
<dbReference type="SUPFAM" id="SSF56935">
    <property type="entry name" value="Porins"/>
    <property type="match status" value="1"/>
</dbReference>
<evidence type="ECO:0000313" key="3">
    <source>
        <dbReference type="EMBL" id="PJJ40767.1"/>
    </source>
</evidence>
<evidence type="ECO:0000256" key="2">
    <source>
        <dbReference type="SAM" id="SignalP"/>
    </source>
</evidence>
<keyword evidence="4" id="KW-1185">Reference proteome</keyword>
<feature type="compositionally biased region" description="Low complexity" evidence="1">
    <location>
        <begin position="49"/>
        <end position="63"/>
    </location>
</feature>
<reference evidence="3 4" key="1">
    <citation type="submission" date="2017-11" db="EMBL/GenBank/DDBJ databases">
        <title>Animal gut microbial communities from fecal samples from Wisconsin, USA.</title>
        <authorList>
            <person name="Neumann A."/>
        </authorList>
    </citation>
    <scope>NUCLEOTIDE SEQUENCE [LARGE SCALE GENOMIC DNA]</scope>
    <source>
        <strain evidence="3 4">UWS3</strain>
    </source>
</reference>
<feature type="region of interest" description="Disordered" evidence="1">
    <location>
        <begin position="32"/>
        <end position="68"/>
    </location>
</feature>
<dbReference type="Proteomes" id="UP000231134">
    <property type="component" value="Unassembled WGS sequence"/>
</dbReference>
<evidence type="ECO:0000313" key="4">
    <source>
        <dbReference type="Proteomes" id="UP000231134"/>
    </source>
</evidence>
<feature type="signal peptide" evidence="2">
    <location>
        <begin position="1"/>
        <end position="20"/>
    </location>
</feature>
<dbReference type="AlphaFoldDB" id="A0A2M9A564"/>
<dbReference type="EMBL" id="PGEX01000001">
    <property type="protein sequence ID" value="PJJ40767.1"/>
    <property type="molecule type" value="Genomic_DNA"/>
</dbReference>
<sequence length="410" mass="44793">MTKTFGLMLASALFAAPLYAQDGNYEEEPAAVQKEVQREASQPADVQQAATAAATEASAPAASNEGPKFTVAGEVEFEANTDYKKVDPRDETNNNAEENKWFHDYASTFNLVFGVQFTDKWSAEAAISADGDGTAPHFAYDGAFIQYQLGEGVAIKAGDFTYAEGAFRYYDYDDPGDYAIGMVERNTRGLELNAHGLLVGLGWGRDDDDCSDSDVGCTTYDFHAAYELALGNHTIRPFFNYKSYQTESHNSLRFGVTANLALGSIGTLQLVYGLKSDALTEDTPKMTHALAAEPEFNFGKVSLKATVFKAFLDDDDPTDLEVPEHFFVYAEPVFGLTENLSLGAQVELHSMTLDTDAELSQLWLAPKAYYTVSDNFGFDGYFRVCVPMGDDYGESDEMYLVAGASVALSF</sequence>
<organism evidence="3 4">
    <name type="scientific">Hallerella succinigenes</name>
    <dbReference type="NCBI Taxonomy" id="1896222"/>
    <lineage>
        <taxon>Bacteria</taxon>
        <taxon>Pseudomonadati</taxon>
        <taxon>Fibrobacterota</taxon>
        <taxon>Fibrobacteria</taxon>
        <taxon>Fibrobacterales</taxon>
        <taxon>Fibrobacteraceae</taxon>
        <taxon>Hallerella</taxon>
    </lineage>
</organism>
<keyword evidence="2" id="KW-0732">Signal</keyword>
<evidence type="ECO:0008006" key="5">
    <source>
        <dbReference type="Google" id="ProtNLM"/>
    </source>
</evidence>
<name>A0A2M9A564_9BACT</name>
<proteinExistence type="predicted"/>